<dbReference type="Pfam" id="PF00550">
    <property type="entry name" value="PP-binding"/>
    <property type="match status" value="2"/>
</dbReference>
<dbReference type="SMART" id="SM01294">
    <property type="entry name" value="PKS_PP_betabranch"/>
    <property type="match status" value="1"/>
</dbReference>
<evidence type="ECO:0000256" key="8">
    <source>
        <dbReference type="ARBA" id="ARBA00023315"/>
    </source>
</evidence>
<dbReference type="CDD" id="cd00833">
    <property type="entry name" value="PKS"/>
    <property type="match status" value="2"/>
</dbReference>
<dbReference type="InterPro" id="IPR032821">
    <property type="entry name" value="PKS_assoc"/>
</dbReference>
<evidence type="ECO:0000313" key="14">
    <source>
        <dbReference type="EMBL" id="AJE81436.1"/>
    </source>
</evidence>
<keyword evidence="7" id="KW-0511">Multifunctional enzyme</keyword>
<dbReference type="InterPro" id="IPR015083">
    <property type="entry name" value="NorB/c/GfsB-D-like_docking"/>
</dbReference>
<dbReference type="InterPro" id="IPR009081">
    <property type="entry name" value="PP-bd_ACP"/>
</dbReference>
<feature type="region of interest" description="N-terminal hotdog fold" evidence="9">
    <location>
        <begin position="2782"/>
        <end position="2907"/>
    </location>
</feature>
<dbReference type="FunFam" id="3.40.47.10:FF:000019">
    <property type="entry name" value="Polyketide synthase type I"/>
    <property type="match status" value="2"/>
</dbReference>
<dbReference type="PANTHER" id="PTHR43775:SF51">
    <property type="entry name" value="INACTIVE PHENOLPHTHIOCEROL SYNTHESIS POLYKETIDE SYNTHASE TYPE I PKS1-RELATED"/>
    <property type="match status" value="1"/>
</dbReference>
<feature type="region of interest" description="Disordered" evidence="10">
    <location>
        <begin position="2871"/>
        <end position="2892"/>
    </location>
</feature>
<feature type="domain" description="Ketosynthase family 3 (KS3)" evidence="12">
    <location>
        <begin position="1865"/>
        <end position="2291"/>
    </location>
</feature>
<organism evidence="14 15">
    <name type="scientific">Streptomyces albus (strain ATCC 21838 / DSM 41398 / FERM P-419 / JCM 4703 / NBRC 107858)</name>
    <dbReference type="NCBI Taxonomy" id="1081613"/>
    <lineage>
        <taxon>Bacteria</taxon>
        <taxon>Bacillati</taxon>
        <taxon>Actinomycetota</taxon>
        <taxon>Actinomycetes</taxon>
        <taxon>Kitasatosporales</taxon>
        <taxon>Streptomycetaceae</taxon>
        <taxon>Streptomyces</taxon>
    </lineage>
</organism>
<dbReference type="FunFam" id="1.10.1200.10:FF:000007">
    <property type="entry name" value="Probable polyketide synthase pks17"/>
    <property type="match status" value="2"/>
</dbReference>
<name>A0A0B5ERQ4_STRA4</name>
<dbReference type="Pfam" id="PF08659">
    <property type="entry name" value="KR"/>
    <property type="match status" value="2"/>
</dbReference>
<feature type="region of interest" description="Disordered" evidence="10">
    <location>
        <begin position="1263"/>
        <end position="1291"/>
    </location>
</feature>
<reference evidence="14 15" key="1">
    <citation type="submission" date="2015-01" db="EMBL/GenBank/DDBJ databases">
        <title>Enhanced salinomycin production by adjusting the supply of polyketide extender units in Streptomyce albus DSM 41398.</title>
        <authorList>
            <person name="Lu C."/>
        </authorList>
    </citation>
    <scope>NUCLEOTIDE SEQUENCE [LARGE SCALE GENOMIC DNA]</scope>
    <source>
        <strain evidence="15">ATCC 21838 / DSM 41398 / FERM P-419 / JCM 4703 / NBRC 107858</strain>
    </source>
</reference>
<dbReference type="Gene3D" id="3.40.50.720">
    <property type="entry name" value="NAD(P)-binding Rossmann-like Domain"/>
    <property type="match status" value="2"/>
</dbReference>
<evidence type="ECO:0000256" key="3">
    <source>
        <dbReference type="ARBA" id="ARBA00022450"/>
    </source>
</evidence>
<keyword evidence="6" id="KW-0045">Antibiotic biosynthesis</keyword>
<feature type="domain" description="Ketosynthase family 3 (KS3)" evidence="12">
    <location>
        <begin position="34"/>
        <end position="460"/>
    </location>
</feature>
<feature type="compositionally biased region" description="Low complexity" evidence="10">
    <location>
        <begin position="467"/>
        <end position="489"/>
    </location>
</feature>
<dbReference type="InterPro" id="IPR013968">
    <property type="entry name" value="PKS_KR"/>
</dbReference>
<dbReference type="SUPFAM" id="SSF53901">
    <property type="entry name" value="Thiolase-like"/>
    <property type="match status" value="2"/>
</dbReference>
<feature type="region of interest" description="Disordered" evidence="10">
    <location>
        <begin position="1055"/>
        <end position="1076"/>
    </location>
</feature>
<feature type="active site" description="Proton acceptor; for dehydratase activity" evidence="9">
    <location>
        <position position="965"/>
    </location>
</feature>
<dbReference type="InterPro" id="IPR001227">
    <property type="entry name" value="Ac_transferase_dom_sf"/>
</dbReference>
<feature type="domain" description="PKS/mFAS DH" evidence="13">
    <location>
        <begin position="2782"/>
        <end position="3071"/>
    </location>
</feature>
<dbReference type="Pfam" id="PF08990">
    <property type="entry name" value="Docking"/>
    <property type="match status" value="1"/>
</dbReference>
<dbReference type="InterPro" id="IPR020806">
    <property type="entry name" value="PKS_PP-bd"/>
</dbReference>
<evidence type="ECO:0000313" key="15">
    <source>
        <dbReference type="Proteomes" id="UP000031523"/>
    </source>
</evidence>
<evidence type="ECO:0000256" key="9">
    <source>
        <dbReference type="PROSITE-ProRule" id="PRU01363"/>
    </source>
</evidence>
<feature type="compositionally biased region" description="Low complexity" evidence="10">
    <location>
        <begin position="1281"/>
        <end position="1291"/>
    </location>
</feature>
<dbReference type="PANTHER" id="PTHR43775">
    <property type="entry name" value="FATTY ACID SYNTHASE"/>
    <property type="match status" value="1"/>
</dbReference>
<evidence type="ECO:0000256" key="7">
    <source>
        <dbReference type="ARBA" id="ARBA00023268"/>
    </source>
</evidence>
<dbReference type="InterPro" id="IPR049552">
    <property type="entry name" value="PKS_DH_N"/>
</dbReference>
<dbReference type="Gene3D" id="1.10.1200.10">
    <property type="entry name" value="ACP-like"/>
    <property type="match status" value="2"/>
</dbReference>
<evidence type="ECO:0000256" key="6">
    <source>
        <dbReference type="ARBA" id="ARBA00023194"/>
    </source>
</evidence>
<dbReference type="InterPro" id="IPR014043">
    <property type="entry name" value="Acyl_transferase_dom"/>
</dbReference>
<keyword evidence="8" id="KW-0012">Acyltransferase</keyword>
<feature type="domain" description="PKS/mFAS DH" evidence="13">
    <location>
        <begin position="933"/>
        <end position="1221"/>
    </location>
</feature>
<dbReference type="SUPFAM" id="SSF52151">
    <property type="entry name" value="FabD/lysophospholipase-like"/>
    <property type="match status" value="2"/>
</dbReference>
<dbReference type="EMBL" id="CP010519">
    <property type="protein sequence ID" value="AJE81436.1"/>
    <property type="molecule type" value="Genomic_DNA"/>
</dbReference>
<dbReference type="InterPro" id="IPR049551">
    <property type="entry name" value="PKS_DH_C"/>
</dbReference>
<dbReference type="GO" id="GO:0006633">
    <property type="term" value="P:fatty acid biosynthetic process"/>
    <property type="evidence" value="ECO:0007669"/>
    <property type="project" value="InterPro"/>
</dbReference>
<dbReference type="PROSITE" id="PS50075">
    <property type="entry name" value="CARRIER"/>
    <property type="match status" value="2"/>
</dbReference>
<dbReference type="SMART" id="SM00823">
    <property type="entry name" value="PKS_PP"/>
    <property type="match status" value="2"/>
</dbReference>
<feature type="active site" description="Proton donor; for dehydratase activity" evidence="9">
    <location>
        <position position="2989"/>
    </location>
</feature>
<feature type="region of interest" description="N-terminal hotdog fold" evidence="9">
    <location>
        <begin position="933"/>
        <end position="1060"/>
    </location>
</feature>
<keyword evidence="4" id="KW-0597">Phosphoprotein</keyword>
<dbReference type="InterPro" id="IPR014031">
    <property type="entry name" value="Ketoacyl_synth_C"/>
</dbReference>
<dbReference type="InterPro" id="IPR014030">
    <property type="entry name" value="Ketoacyl_synth_N"/>
</dbReference>
<dbReference type="InterPro" id="IPR055123">
    <property type="entry name" value="SpnB-like_Rossmann"/>
</dbReference>
<dbReference type="Pfam" id="PF00698">
    <property type="entry name" value="Acyl_transf_1"/>
    <property type="match status" value="2"/>
</dbReference>
<dbReference type="InterPro" id="IPR020841">
    <property type="entry name" value="PKS_Beta-ketoAc_synthase_dom"/>
</dbReference>
<feature type="domain" description="Carrier" evidence="11">
    <location>
        <begin position="3581"/>
        <end position="3656"/>
    </location>
</feature>
<feature type="region of interest" description="Disordered" evidence="10">
    <location>
        <begin position="463"/>
        <end position="492"/>
    </location>
</feature>
<comment type="cofactor">
    <cofactor evidence="1">
        <name>pantetheine 4'-phosphate</name>
        <dbReference type="ChEBI" id="CHEBI:47942"/>
    </cofactor>
</comment>
<feature type="region of interest" description="Disordered" evidence="10">
    <location>
        <begin position="2904"/>
        <end position="2932"/>
    </location>
</feature>
<dbReference type="InterPro" id="IPR016035">
    <property type="entry name" value="Acyl_Trfase/lysoPLipase"/>
</dbReference>
<dbReference type="CDD" id="cd08956">
    <property type="entry name" value="KR_3_FAS_SDR_x"/>
    <property type="match status" value="2"/>
</dbReference>
<dbReference type="InterPro" id="IPR006162">
    <property type="entry name" value="Ppantetheine_attach_site"/>
</dbReference>
<evidence type="ECO:0000259" key="11">
    <source>
        <dbReference type="PROSITE" id="PS50075"/>
    </source>
</evidence>
<dbReference type="InterPro" id="IPR036736">
    <property type="entry name" value="ACP-like_sf"/>
</dbReference>
<dbReference type="InterPro" id="IPR016036">
    <property type="entry name" value="Malonyl_transacylase_ACP-bd"/>
</dbReference>
<keyword evidence="15" id="KW-1185">Reference proteome</keyword>
<gene>
    <name evidence="14" type="ORF">SLNWT_1060</name>
</gene>
<dbReference type="GO" id="GO:0004312">
    <property type="term" value="F:fatty acid synthase activity"/>
    <property type="evidence" value="ECO:0007669"/>
    <property type="project" value="TreeGrafter"/>
</dbReference>
<dbReference type="GO" id="GO:0033068">
    <property type="term" value="P:macrolide biosynthetic process"/>
    <property type="evidence" value="ECO:0007669"/>
    <property type="project" value="UniProtKB-ARBA"/>
</dbReference>
<dbReference type="SMART" id="SM00825">
    <property type="entry name" value="PKS_KS"/>
    <property type="match status" value="2"/>
</dbReference>
<dbReference type="Pfam" id="PF00109">
    <property type="entry name" value="ketoacyl-synt"/>
    <property type="match status" value="2"/>
</dbReference>
<feature type="region of interest" description="C-terminal hotdog fold" evidence="9">
    <location>
        <begin position="2927"/>
        <end position="3071"/>
    </location>
</feature>
<protein>
    <submittedName>
        <fullName evidence="14">Beta-ketoacyl synthase</fullName>
    </submittedName>
</protein>
<dbReference type="SUPFAM" id="SSF101173">
    <property type="entry name" value="Docking domain B of the erythromycin polyketide synthase (DEBS)"/>
    <property type="match status" value="1"/>
</dbReference>
<dbReference type="InterPro" id="IPR020807">
    <property type="entry name" value="PKS_DH"/>
</dbReference>
<evidence type="ECO:0000256" key="1">
    <source>
        <dbReference type="ARBA" id="ARBA00001957"/>
    </source>
</evidence>
<dbReference type="InterPro" id="IPR036291">
    <property type="entry name" value="NAD(P)-bd_dom_sf"/>
</dbReference>
<dbReference type="SUPFAM" id="SSF51735">
    <property type="entry name" value="NAD(P)-binding Rossmann-fold domains"/>
    <property type="match status" value="4"/>
</dbReference>
<keyword evidence="3" id="KW-0596">Phosphopantetheine</keyword>
<dbReference type="InterPro" id="IPR057326">
    <property type="entry name" value="KR_dom"/>
</dbReference>
<dbReference type="InterPro" id="IPR050091">
    <property type="entry name" value="PKS_NRPS_Biosynth_Enz"/>
</dbReference>
<dbReference type="FunFam" id="3.40.366.10:FF:000002">
    <property type="entry name" value="Probable polyketide synthase 2"/>
    <property type="match status" value="1"/>
</dbReference>
<dbReference type="Pfam" id="PF14765">
    <property type="entry name" value="PS-DH"/>
    <property type="match status" value="2"/>
</dbReference>
<dbReference type="InterPro" id="IPR036299">
    <property type="entry name" value="Polyketide_synth_docking_sf"/>
</dbReference>
<dbReference type="Pfam" id="PF21089">
    <property type="entry name" value="PKS_DH_N"/>
    <property type="match status" value="2"/>
</dbReference>
<keyword evidence="5" id="KW-0808">Transferase</keyword>
<dbReference type="KEGG" id="sals:SLNWT_1060"/>
<dbReference type="PROSITE" id="PS00012">
    <property type="entry name" value="PHOSPHOPANTETHEINE"/>
    <property type="match status" value="2"/>
</dbReference>
<dbReference type="InterPro" id="IPR049900">
    <property type="entry name" value="PKS_mFAS_DH"/>
</dbReference>
<feature type="region of interest" description="C-terminal hotdog fold" evidence="9">
    <location>
        <begin position="1079"/>
        <end position="1221"/>
    </location>
</feature>
<feature type="domain" description="Carrier" evidence="11">
    <location>
        <begin position="1760"/>
        <end position="1835"/>
    </location>
</feature>
<dbReference type="Gene3D" id="3.40.366.10">
    <property type="entry name" value="Malonyl-Coenzyme A Acyl Carrier Protein, domain 2"/>
    <property type="match status" value="2"/>
</dbReference>
<dbReference type="SUPFAM" id="SSF55048">
    <property type="entry name" value="Probable ACP-binding domain of malonyl-CoA ACP transacylase"/>
    <property type="match status" value="2"/>
</dbReference>
<evidence type="ECO:0000259" key="12">
    <source>
        <dbReference type="PROSITE" id="PS52004"/>
    </source>
</evidence>
<dbReference type="Gene3D" id="3.40.47.10">
    <property type="match status" value="2"/>
</dbReference>
<dbReference type="PROSITE" id="PS00606">
    <property type="entry name" value="KS3_1"/>
    <property type="match status" value="2"/>
</dbReference>
<dbReference type="GO" id="GO:0031177">
    <property type="term" value="F:phosphopantetheine binding"/>
    <property type="evidence" value="ECO:0007669"/>
    <property type="project" value="InterPro"/>
</dbReference>
<dbReference type="Pfam" id="PF16197">
    <property type="entry name" value="KAsynt_C_assoc"/>
    <property type="match status" value="2"/>
</dbReference>
<accession>A0A0B5ERQ4</accession>
<feature type="active site" description="Proton acceptor; for dehydratase activity" evidence="9">
    <location>
        <position position="2814"/>
    </location>
</feature>
<feature type="active site" description="Proton donor; for dehydratase activity" evidence="9">
    <location>
        <position position="1140"/>
    </location>
</feature>
<sequence length="3746" mass="389539">MSEDVAKLRDYLKRVTVDLRKANRRLQEVESQAREPIAIVGMGCRFAGGADSPEELWKLLAEERDAVGPLPTDRGWDLDRLLAPGTGPEAGAPVTEGAFLDDVAGFDAEFFGIAPREALAMDPQQRLLLETAWSALEHAGLDPSALEGVKAGVFVGRNYHEYGAPMIQAPESVRGHLVTGAVASVASGRVAYSLGLSGPAVTVDTACSTSLTAVHLAVQSLRSGESDLALAGGVAVMSSPGTIAEFTKQGALAADGRCKAFAAEADGMGLAEGVGVLVLERLSEARRNGHRVLAVVRGSAANQDGASNGLAAPNGPAQQRVIRAALAASGLTAKDVDAVEAHGTGTKLGDPIEAQALLATYGQGRPEDQPLWLGSVKSNIGHTQAAAGAAALIKMVQALRHGTLPKTLHAETASPHVDWESGAVRLLTASRPWPKGERLRRAAVSGFGISGTNVHILLEEAPEEEPAPAAEAPEEQQAPAAEATQETAAGDAPYTVSLSAKQDSALRAYAARLHTHLTDHPELAAAQIADTMAARPRFPHRAAVIGTGRDELLAGLAAVAEGSPHSNVVTGTAREGKTVFVFPGQGSQWVGMGVQLLATSAVFAKSMEECAAALAPFTDWSLLEVLDDADALARVDVVQPATWAVMVSLARWWQDHGIHPDAVIGHSQGEIAAAHIAGALSLEDAARVVALRSQALTTLAGTGGMMSLALSAEQAGELIAPYGDDLHLAALNSPTSTVVAGTTTALDNLQQHCEAEGIRHRRIPVDYASHTPLVEPLRAQLAAQIGELTPRQSDIPFYSTVTTEPVDTTTLTTDYWFTNLRTTVHFNPTIQKLLAHGHTHYIETSPHPGLTTAIEETADTHTQATTHPTLLRGDDSATRLHHALAHAHTHGLAPAAQPTSEPATHHPDLPTYPFQHKRYWLAPLTGATGGDEHPFIDVTTVLADGDRLAVTGRLSLRTHPWLADHAALGTVLLPGTGFVELALAVGARVGCEGIEELTLEAPLRLPATGTVEVQVLVDEPEDAGRRAVRILSRPEDTAGLPWAPWTQHATGTLVPGSAAPAAVEPGAETDLSVWPPTGAEPVEVSGLYGELAAAGLQYGPAFTGVRAAWRRGAEVFAEVALPEEAAAGAEHFGIHPALFDTALHGVGLGRFFGDGPGLDGARLPFAWSGVRLDAVGASALRVRLAPTGTDALTVTLADTTGRPVASVDSVVARPVTASQLGGTGSPADALYRLDWTPVTAPAADPSVSAPPVIRYPDDRDLVGARTLPDHAEPKNPENPESPESPANPEISGAAAGLDALVGLQGLEVLRSLPEFPRTVLLDLRPESGSTTGFEPGAAAPTATLHRALRTVRAWLADERATAVDARLVVLTRKAVAVTAAEVPCLEAAPVWGLLRSAQTEQPGRFVLVDVDGDKDKGEREDAAASAERVVGAALAIGEPQLAFRGGEFRVPRLVRHRPEATEPEASAARPVRWDPEGTVLFTGGTGTLAGLLAAHLVREHGVRHLLLASRSGPDAEGAEALREQLTALGASVRIAACDLTDREATAALLGGIGAAHPLTAVVHTAGVVDDAMVTSLTAGQLDRVLAPKTTAALHLHELTRELPLDAFVLFSSAAAVLGGAGQSGYAAANAFLDALARHRRVEGLPALSMGWGLWERRSGLTGALGQADLARIARGGVAPLADEEALALFDTVCADTGPEPVLLPVRLDLAALRTATEAPTAPVLRGLVRTPGRRTAARATAGEAGLRERLAALSGEERARAALDLVRGQAAAALGHGSADTVAPTQAFKELGFDSLMAVELRNTLATATGLRLPATLVFDHPDCQALSAFLLGEFGLTADSGASARTGVSRTAAPVRPAESGGAEEPLAIVGMACRYPGGASTPERFWELVAGGEDAIAEFPVDRGWDPAELFDPDPDRAGKSSVWSGGFLYDAADFDPAFFGLSPREALAMDPQQRLLLETAWEAVERAGIDPTSLRGSRTGVFGGVMYHDYAARVPTPPADLEPYLGNGSAGSIATGRLAYTFGFEGPAVTVDTACSSSLVALHLAGRALRSGECDLALAGGVTVMSALGAFVEFSRQRGLSADGRCKSFAAAADGTGWGEGAGMLLVERLSDARRNGHRILAVVRGTAINQDGASNGLTAPSGPAQQRVIRAALADAGLTTADVDAVEAHGTGTTLGDPIEASALLATYGQDRPEDQPLWLGSVKSNIGHTQAAAGVAGIIKMIQALRHGQLPATLHVDAPNPAVDWEAGAVRLLTRPRDWPRTDVPRRAAVSSFGASGTNAHVVLEEAPEPVSPAKTTEPPASPRAEAVLWPLSARTPGALAAQAGQLTRFLDTAPRPEPATVARALATRRAAMDHRAVVLHGDPEALTALAQGTPHPHLVTGTAAQVPGKVAFLFSGQGSQHPGMGRELYEAFPLFAAALDEVAAALDLELASRLPAHTSLPVVPLREVMFAGSDTEHATLLQQTAYTQPALFALEVALHRLLTHWEITPDLLLGHSLGEITAAHLAGVLNLRDAAVLVTTRAALMQAQPTGGAMTALQATEDETIATLPADGTVTIAAVNGPTETVISGDHDAVHALAAHWASQGRKTTHLHVSHAFHSPHMDGMLDTFRNTLRTLTFHAPTTPLISNITGELATTAELSDPDYWTHHVRTTVRFHHGLTTLHTHHTTTYLELGPGHALTQLATHASQSTESTKTTALPLLRRKQPEVQSLLTALATLHTRGISPAWETLLPDSGEGRDEWVELPTYPFQRQRLWLDAPPPAAADPSGLGLVAAAHPFLGAVAELAGGEGLLFTGRLSLRTHPWLADHSVGGTVLLPGTALLELALHAAARTEAVAVAELALRAPLVLPYAGAVRIQVTVGKPDERGQRHLTVHSRPEGEHTEAPWTRHAEAVLAAPQPEEAGTAEQAPGAGGSVWPPEGARPVPAEALAGQPDEATGLSYGPSFQGLRAAWRQGAEVYAEVVLPDAALGGGEGFAVHPALLDAALQAIRHGEFLATGQDGETAFLPFSWNGARLHASGATALRVRIAPATGENAVRVEITDPAGAPVLSMERLALRPVDPEGLRALGDRSGAADALYHTEWSPLPGRSAESVPGSWAVLAAGDGSVAAEDSLIRALQAAGAQVRRLPELGAADEAAEAGADGTGSAQVVVWVRDDPEAADTAAEGTDVLLRTLETVQHWLREDGFADRRLTVLTRGAVALPGETPRPAQAPVWGLLRSAQAEHPGRFLLVDVDGQEESLRALPAAVACGEPQLAVRRGRLSVPRLAPAPNRPTGAKETAAPAPELGGGTVLITGGTGTLGALVARHLVTAHGVQHLLLAGRQGPSAPGVDELTSELVELGAQVTVASCDVSQRAELEALLATVPPEHPLTAVVHTAGVVDDALIGSLTPEAVRRVMAPKASGAWALHELTRELPLTAFVLFSSFAGTAGSPGQSGYAAANAFLDALAGHRQAAGLPALSLGWGLWEPASGITAGLSAADRARISRTGVAALSAKEALALLDAALLTGGSALSPVRLDLPVLRAKAAAGTLPPLLRHLAPAPPVRTASPAEAASEAPAQGLAERLATLPEARRRAELLDFVRSRVAAVLGHPNPVGIEAEGAFQDLGFDSLTAMELRNRIQEEAGVPLPATLIFDFPTPAAVAAELAERLGGGAAGQEEALLGELDRLEASLAAAAQGGADRSRIGARLRTLLSRWNEADAADGAPDEAMPEPEAAAGRPGLDEATDEDLFTMVEDLRNS</sequence>
<dbReference type="SUPFAM" id="SSF47336">
    <property type="entry name" value="ACP-like"/>
    <property type="match status" value="2"/>
</dbReference>
<evidence type="ECO:0000256" key="5">
    <source>
        <dbReference type="ARBA" id="ARBA00022679"/>
    </source>
</evidence>
<evidence type="ECO:0000256" key="4">
    <source>
        <dbReference type="ARBA" id="ARBA00022553"/>
    </source>
</evidence>
<dbReference type="SMART" id="SM00827">
    <property type="entry name" value="PKS_AT"/>
    <property type="match status" value="2"/>
</dbReference>
<dbReference type="Pfam" id="PF02801">
    <property type="entry name" value="Ketoacyl-synt_C"/>
    <property type="match status" value="2"/>
</dbReference>
<evidence type="ECO:0000256" key="10">
    <source>
        <dbReference type="SAM" id="MobiDB-lite"/>
    </source>
</evidence>
<dbReference type="PROSITE" id="PS52004">
    <property type="entry name" value="KS3_2"/>
    <property type="match status" value="2"/>
</dbReference>
<dbReference type="Gene3D" id="3.30.70.3290">
    <property type="match status" value="2"/>
</dbReference>
<dbReference type="SMART" id="SM00826">
    <property type="entry name" value="PKS_DH"/>
    <property type="match status" value="2"/>
</dbReference>
<dbReference type="Pfam" id="PF22953">
    <property type="entry name" value="SpnB_Rossmann"/>
    <property type="match status" value="2"/>
</dbReference>
<dbReference type="InterPro" id="IPR042104">
    <property type="entry name" value="PKS_dehydratase_sf"/>
</dbReference>
<evidence type="ECO:0000256" key="2">
    <source>
        <dbReference type="ARBA" id="ARBA00004792"/>
    </source>
</evidence>
<feature type="compositionally biased region" description="Basic and acidic residues" evidence="10">
    <location>
        <begin position="2881"/>
        <end position="2892"/>
    </location>
</feature>
<dbReference type="Proteomes" id="UP000031523">
    <property type="component" value="Chromosome"/>
</dbReference>
<dbReference type="InterPro" id="IPR018201">
    <property type="entry name" value="Ketoacyl_synth_AS"/>
</dbReference>
<dbReference type="GO" id="GO:0004315">
    <property type="term" value="F:3-oxoacyl-[acyl-carrier-protein] synthase activity"/>
    <property type="evidence" value="ECO:0007669"/>
    <property type="project" value="InterPro"/>
</dbReference>
<feature type="compositionally biased region" description="Basic and acidic residues" evidence="10">
    <location>
        <begin position="1263"/>
        <end position="1277"/>
    </location>
</feature>
<evidence type="ECO:0000259" key="13">
    <source>
        <dbReference type="PROSITE" id="PS52019"/>
    </source>
</evidence>
<comment type="pathway">
    <text evidence="2">Antibiotic biosynthesis.</text>
</comment>
<proteinExistence type="predicted"/>
<dbReference type="InterPro" id="IPR016039">
    <property type="entry name" value="Thiolase-like"/>
</dbReference>
<feature type="region of interest" description="Disordered" evidence="10">
    <location>
        <begin position="3705"/>
        <end position="3733"/>
    </location>
</feature>
<dbReference type="Gene3D" id="3.10.129.110">
    <property type="entry name" value="Polyketide synthase dehydratase"/>
    <property type="match status" value="2"/>
</dbReference>
<dbReference type="PROSITE" id="PS52019">
    <property type="entry name" value="PKS_MFAS_DH"/>
    <property type="match status" value="2"/>
</dbReference>
<dbReference type="SMART" id="SM00822">
    <property type="entry name" value="PKS_KR"/>
    <property type="match status" value="2"/>
</dbReference>